<feature type="domain" description="H repeat-associated protein N-terminal" evidence="2">
    <location>
        <begin position="26"/>
        <end position="112"/>
    </location>
</feature>
<comment type="caution">
    <text evidence="3">The sequence shown here is derived from an EMBL/GenBank/DDBJ whole genome shotgun (WGS) entry which is preliminary data.</text>
</comment>
<evidence type="ECO:0000259" key="2">
    <source>
        <dbReference type="Pfam" id="PF13808"/>
    </source>
</evidence>
<dbReference type="InterPro" id="IPR051698">
    <property type="entry name" value="Transposase_11-like"/>
</dbReference>
<organism evidence="3 4">
    <name type="scientific">Dictyobacter formicarum</name>
    <dbReference type="NCBI Taxonomy" id="2778368"/>
    <lineage>
        <taxon>Bacteria</taxon>
        <taxon>Bacillati</taxon>
        <taxon>Chloroflexota</taxon>
        <taxon>Ktedonobacteria</taxon>
        <taxon>Ktedonobacterales</taxon>
        <taxon>Dictyobacteraceae</taxon>
        <taxon>Dictyobacter</taxon>
    </lineage>
</organism>
<reference evidence="3 4" key="1">
    <citation type="journal article" date="2021" name="Int. J. Syst. Evol. Microbiol.">
        <title>Reticulibacter mediterranei gen. nov., sp. nov., within the new family Reticulibacteraceae fam. nov., and Ktedonospora formicarum gen. nov., sp. nov., Ktedonobacter robiniae sp. nov., Dictyobacter formicarum sp. nov. and Dictyobacter arantiisoli sp. nov., belonging to the class Ktedonobacteria.</title>
        <authorList>
            <person name="Yabe S."/>
            <person name="Zheng Y."/>
            <person name="Wang C.M."/>
            <person name="Sakai Y."/>
            <person name="Abe K."/>
            <person name="Yokota A."/>
            <person name="Donadio S."/>
            <person name="Cavaletti L."/>
            <person name="Monciardini P."/>
        </authorList>
    </citation>
    <scope>NUCLEOTIDE SEQUENCE [LARGE SCALE GENOMIC DNA]</scope>
    <source>
        <strain evidence="3 4">SOSP1-9</strain>
    </source>
</reference>
<protein>
    <recommendedName>
        <fullName evidence="5">ISAs1 family transposase</fullName>
    </recommendedName>
</protein>
<accession>A0ABQ3V9N3</accession>
<dbReference type="InterPro" id="IPR032806">
    <property type="entry name" value="YbfD_N"/>
</dbReference>
<evidence type="ECO:0000259" key="1">
    <source>
        <dbReference type="Pfam" id="PF01609"/>
    </source>
</evidence>
<dbReference type="InterPro" id="IPR002559">
    <property type="entry name" value="Transposase_11"/>
</dbReference>
<dbReference type="RefSeq" id="WP_201360177.1">
    <property type="nucleotide sequence ID" value="NZ_BNJJ01000002.1"/>
</dbReference>
<feature type="domain" description="Transposase IS4-like" evidence="1">
    <location>
        <begin position="137"/>
        <end position="313"/>
    </location>
</feature>
<dbReference type="EMBL" id="BNJJ01000002">
    <property type="protein sequence ID" value="GHO82494.1"/>
    <property type="molecule type" value="Genomic_DNA"/>
</dbReference>
<dbReference type="NCBIfam" id="NF033564">
    <property type="entry name" value="transpos_ISAs1"/>
    <property type="match status" value="1"/>
</dbReference>
<evidence type="ECO:0008006" key="5">
    <source>
        <dbReference type="Google" id="ProtNLM"/>
    </source>
</evidence>
<dbReference type="PANTHER" id="PTHR30298:SF0">
    <property type="entry name" value="PROTEIN YBFL-RELATED"/>
    <property type="match status" value="1"/>
</dbReference>
<dbReference type="Pfam" id="PF01609">
    <property type="entry name" value="DDE_Tnp_1"/>
    <property type="match status" value="1"/>
</dbReference>
<sequence length="333" mass="37973">MDYTTLKLETRTRELPEQEALTSLYEALQRLPDPRRAQGKRYSLAFVITMVLLAKLSGAKNLSAVTDWARHQKEVLHRSFGVSHSRMPCQNTYRSVLTCIDAQCLDEILADFFGRWEAQSRCGNEPSRLQTPQGQADHRHLAIDGKTIRATTDEPFPVHQLSCYEVTTGRVLWHRNVQQKQNEISALAPLLTTATVKGRILSADAMHTQRDFCARVTRLGGDYLLVAKDNQPSLHEDIADLFEDAKPDQRRWQRAKSWDKGHGRLEHREIVCSPDLNEWFAKTWEGIEQVFRLERTVTTLKTGVVHHEIVYGLSSLRLQEASASKILALARAH</sequence>
<dbReference type="PANTHER" id="PTHR30298">
    <property type="entry name" value="H REPEAT-ASSOCIATED PREDICTED TRANSPOSASE"/>
    <property type="match status" value="1"/>
</dbReference>
<evidence type="ECO:0000313" key="4">
    <source>
        <dbReference type="Proteomes" id="UP000635565"/>
    </source>
</evidence>
<dbReference type="Proteomes" id="UP000635565">
    <property type="component" value="Unassembled WGS sequence"/>
</dbReference>
<keyword evidence="4" id="KW-1185">Reference proteome</keyword>
<dbReference type="InterPro" id="IPR047647">
    <property type="entry name" value="ISAs1_transpos"/>
</dbReference>
<gene>
    <name evidence="3" type="ORF">KSZ_05000</name>
</gene>
<evidence type="ECO:0000313" key="3">
    <source>
        <dbReference type="EMBL" id="GHO82494.1"/>
    </source>
</evidence>
<name>A0ABQ3V9N3_9CHLR</name>
<dbReference type="Pfam" id="PF13808">
    <property type="entry name" value="DDE_Tnp_1_assoc"/>
    <property type="match status" value="1"/>
</dbReference>
<proteinExistence type="predicted"/>